<keyword evidence="1" id="KW-0732">Signal</keyword>
<keyword evidence="3" id="KW-1185">Reference proteome</keyword>
<dbReference type="Proteomes" id="UP000831068">
    <property type="component" value="Chromosome"/>
</dbReference>
<feature type="chain" id="PRO_5045778636" description="DUF4468 domain-containing protein" evidence="1">
    <location>
        <begin position="19"/>
        <end position="160"/>
    </location>
</feature>
<evidence type="ECO:0000313" key="2">
    <source>
        <dbReference type="EMBL" id="UOE37066.1"/>
    </source>
</evidence>
<proteinExistence type="predicted"/>
<reference evidence="2 3" key="1">
    <citation type="submission" date="2022-03" db="EMBL/GenBank/DDBJ databases">
        <title>Chryseobacterium sp. isolated from the Andong Sikhe.</title>
        <authorList>
            <person name="Won M."/>
            <person name="Kim S.-J."/>
            <person name="Kwon S.-W."/>
        </authorList>
    </citation>
    <scope>NUCLEOTIDE SEQUENCE [LARGE SCALE GENOMIC DNA]</scope>
    <source>
        <strain evidence="2 3">ADR-1</strain>
    </source>
</reference>
<dbReference type="EMBL" id="CP094529">
    <property type="protein sequence ID" value="UOE37066.1"/>
    <property type="molecule type" value="Genomic_DNA"/>
</dbReference>
<evidence type="ECO:0000256" key="1">
    <source>
        <dbReference type="SAM" id="SignalP"/>
    </source>
</evidence>
<name>A0ABY4BH68_9FLAO</name>
<evidence type="ECO:0000313" key="3">
    <source>
        <dbReference type="Proteomes" id="UP000831068"/>
    </source>
</evidence>
<evidence type="ECO:0008006" key="4">
    <source>
        <dbReference type="Google" id="ProtNLM"/>
    </source>
</evidence>
<sequence length="160" mass="18967">MKNLLLFLLISVSGFTFGQSMNEIKNMVQSINKTKDFKIKTVPYSYYLNKSVVTDSGIELKGFYKNGKLRKMEYFVGLSVWNVITQYFFSEKNQIIFVYEKRYLTRGENAEVINPKLVSEKRFYFMNFKLYKKTGNEDGEENPDYVRESLDLINDLKQYK</sequence>
<organism evidence="2 3">
    <name type="scientific">Chryseobacterium oryzae</name>
    <dbReference type="NCBI Taxonomy" id="2929799"/>
    <lineage>
        <taxon>Bacteria</taxon>
        <taxon>Pseudomonadati</taxon>
        <taxon>Bacteroidota</taxon>
        <taxon>Flavobacteriia</taxon>
        <taxon>Flavobacteriales</taxon>
        <taxon>Weeksellaceae</taxon>
        <taxon>Chryseobacterium group</taxon>
        <taxon>Chryseobacterium</taxon>
    </lineage>
</organism>
<gene>
    <name evidence="2" type="ORF">MTP08_08270</name>
</gene>
<feature type="signal peptide" evidence="1">
    <location>
        <begin position="1"/>
        <end position="18"/>
    </location>
</feature>
<dbReference type="RefSeq" id="WP_243575574.1">
    <property type="nucleotide sequence ID" value="NZ_CP094529.1"/>
</dbReference>
<accession>A0ABY4BH68</accession>
<protein>
    <recommendedName>
        <fullName evidence="4">DUF4468 domain-containing protein</fullName>
    </recommendedName>
</protein>